<name>A0A2U1K1K7_9BACI</name>
<dbReference type="GO" id="GO:0003723">
    <property type="term" value="F:RNA binding"/>
    <property type="evidence" value="ECO:0007669"/>
    <property type="project" value="InterPro"/>
</dbReference>
<dbReference type="SUPFAM" id="SSF56037">
    <property type="entry name" value="PheT/TilS domain"/>
    <property type="match status" value="1"/>
</dbReference>
<dbReference type="RefSeq" id="WP_116554781.1">
    <property type="nucleotide sequence ID" value="NZ_QCZG01000019.1"/>
</dbReference>
<dbReference type="Pfam" id="PF03483">
    <property type="entry name" value="B3_4"/>
    <property type="match status" value="1"/>
</dbReference>
<dbReference type="Proteomes" id="UP000245998">
    <property type="component" value="Unassembled WGS sequence"/>
</dbReference>
<dbReference type="PANTHER" id="PTHR39209">
    <property type="match status" value="1"/>
</dbReference>
<dbReference type="AlphaFoldDB" id="A0A2U1K1K7"/>
<dbReference type="PANTHER" id="PTHR39209:SF2">
    <property type="entry name" value="CYTOPLASMIC PROTEIN"/>
    <property type="match status" value="1"/>
</dbReference>
<dbReference type="InterPro" id="IPR020825">
    <property type="entry name" value="Phe-tRNA_synthase-like_B3/B4"/>
</dbReference>
<dbReference type="GO" id="GO:0004826">
    <property type="term" value="F:phenylalanine-tRNA ligase activity"/>
    <property type="evidence" value="ECO:0007669"/>
    <property type="project" value="InterPro"/>
</dbReference>
<reference evidence="2 3" key="1">
    <citation type="submission" date="2018-04" db="EMBL/GenBank/DDBJ databases">
        <title>Camelliibacillus theae gen. nov., sp. nov., isolated from Pu'er tea.</title>
        <authorList>
            <person name="Niu L."/>
        </authorList>
    </citation>
    <scope>NUCLEOTIDE SEQUENCE [LARGE SCALE GENOMIC DNA]</scope>
    <source>
        <strain evidence="2 3">T8</strain>
    </source>
</reference>
<dbReference type="InterPro" id="IPR005146">
    <property type="entry name" value="B3/B4_tRNA-bd"/>
</dbReference>
<comment type="caution">
    <text evidence="2">The sequence shown here is derived from an EMBL/GenBank/DDBJ whole genome shotgun (WGS) entry which is preliminary data.</text>
</comment>
<gene>
    <name evidence="2" type="ORF">DCC39_10120</name>
</gene>
<dbReference type="SMART" id="SM00873">
    <property type="entry name" value="B3_4"/>
    <property type="match status" value="1"/>
</dbReference>
<dbReference type="Gene3D" id="3.50.40.10">
    <property type="entry name" value="Phenylalanyl-trna Synthetase, Chain B, domain 3"/>
    <property type="match status" value="1"/>
</dbReference>
<feature type="domain" description="B3/B4 tRNA-binding" evidence="1">
    <location>
        <begin position="63"/>
        <end position="213"/>
    </location>
</feature>
<protein>
    <recommendedName>
        <fullName evidence="1">B3/B4 tRNA-binding domain-containing protein</fullName>
    </recommendedName>
</protein>
<evidence type="ECO:0000259" key="1">
    <source>
        <dbReference type="SMART" id="SM00873"/>
    </source>
</evidence>
<organism evidence="2 3">
    <name type="scientific">Pueribacillus theae</name>
    <dbReference type="NCBI Taxonomy" id="2171751"/>
    <lineage>
        <taxon>Bacteria</taxon>
        <taxon>Bacillati</taxon>
        <taxon>Bacillota</taxon>
        <taxon>Bacilli</taxon>
        <taxon>Bacillales</taxon>
        <taxon>Bacillaceae</taxon>
        <taxon>Pueribacillus</taxon>
    </lineage>
</organism>
<dbReference type="EMBL" id="QCZG01000019">
    <property type="protein sequence ID" value="PWA11049.1"/>
    <property type="molecule type" value="Genomic_DNA"/>
</dbReference>
<dbReference type="OrthoDB" id="9789812at2"/>
<sequence>MPNLTISPEIYKLFPHFKLGIVQYDHIVVGDSPQMLRGRFELFQENTKLEFESKSPSDDAAIKEWRSIVKQCGADPSKYRHSAEALLRRVKKGNSIHTVNSAVDLTNLFSLQYKIPFGIYDLEKITGPITLKIGTENEKYEALNGRVYNMANKFVLCDQNSAFGSPFVDSNRTMVTKETKKALHIIYICPSMKREEAQQLVGAVAEMFFQLHGGNVNVQLL</sequence>
<proteinExistence type="predicted"/>
<evidence type="ECO:0000313" key="3">
    <source>
        <dbReference type="Proteomes" id="UP000245998"/>
    </source>
</evidence>
<accession>A0A2U1K1K7</accession>
<keyword evidence="3" id="KW-1185">Reference proteome</keyword>
<evidence type="ECO:0000313" key="2">
    <source>
        <dbReference type="EMBL" id="PWA11049.1"/>
    </source>
</evidence>